<dbReference type="CDD" id="cd05483">
    <property type="entry name" value="retropepsin_like_bacteria"/>
    <property type="match status" value="1"/>
</dbReference>
<dbReference type="EMBL" id="NCKW01004841">
    <property type="protein sequence ID" value="POM74558.1"/>
    <property type="molecule type" value="Genomic_DNA"/>
</dbReference>
<dbReference type="InterPro" id="IPR001969">
    <property type="entry name" value="Aspartic_peptidase_AS"/>
</dbReference>
<feature type="region of interest" description="Disordered" evidence="1">
    <location>
        <begin position="233"/>
        <end position="253"/>
    </location>
</feature>
<dbReference type="AlphaFoldDB" id="A0A2P4Y9S3"/>
<dbReference type="GO" id="GO:0004190">
    <property type="term" value="F:aspartic-type endopeptidase activity"/>
    <property type="evidence" value="ECO:0007669"/>
    <property type="project" value="InterPro"/>
</dbReference>
<proteinExistence type="predicted"/>
<evidence type="ECO:0000313" key="2">
    <source>
        <dbReference type="EMBL" id="POM74558.1"/>
    </source>
</evidence>
<dbReference type="InterPro" id="IPR021109">
    <property type="entry name" value="Peptidase_aspartic_dom_sf"/>
</dbReference>
<keyword evidence="3" id="KW-1185">Reference proteome</keyword>
<evidence type="ECO:0000256" key="1">
    <source>
        <dbReference type="SAM" id="MobiDB-lite"/>
    </source>
</evidence>
<dbReference type="PROSITE" id="PS00141">
    <property type="entry name" value="ASP_PROTEASE"/>
    <property type="match status" value="1"/>
</dbReference>
<accession>A0A2P4Y9S3</accession>
<dbReference type="OrthoDB" id="128412at2759"/>
<comment type="caution">
    <text evidence="2">The sequence shown here is derived from an EMBL/GenBank/DDBJ whole genome shotgun (WGS) entry which is preliminary data.</text>
</comment>
<name>A0A2P4Y9S3_9STRA</name>
<dbReference type="GO" id="GO:0006508">
    <property type="term" value="P:proteolysis"/>
    <property type="evidence" value="ECO:0007669"/>
    <property type="project" value="InterPro"/>
</dbReference>
<dbReference type="InterPro" id="IPR034122">
    <property type="entry name" value="Retropepsin-like_bacterial"/>
</dbReference>
<dbReference type="Pfam" id="PF13975">
    <property type="entry name" value="gag-asp_proteas"/>
    <property type="match status" value="1"/>
</dbReference>
<gene>
    <name evidence="2" type="ORF">PHPALM_8473</name>
</gene>
<organism evidence="2 3">
    <name type="scientific">Phytophthora palmivora</name>
    <dbReference type="NCBI Taxonomy" id="4796"/>
    <lineage>
        <taxon>Eukaryota</taxon>
        <taxon>Sar</taxon>
        <taxon>Stramenopiles</taxon>
        <taxon>Oomycota</taxon>
        <taxon>Peronosporomycetes</taxon>
        <taxon>Peronosporales</taxon>
        <taxon>Peronosporaceae</taxon>
        <taxon>Phytophthora</taxon>
    </lineage>
</organism>
<feature type="non-terminal residue" evidence="2">
    <location>
        <position position="271"/>
    </location>
</feature>
<feature type="compositionally biased region" description="Polar residues" evidence="1">
    <location>
        <begin position="239"/>
        <end position="253"/>
    </location>
</feature>
<dbReference type="SUPFAM" id="SSF50630">
    <property type="entry name" value="Acid proteases"/>
    <property type="match status" value="1"/>
</dbReference>
<reference evidence="2 3" key="1">
    <citation type="journal article" date="2017" name="Genome Biol. Evol.">
        <title>Phytophthora megakarya and P. palmivora, closely related causal agents of cacao black pod rot, underwent increases in genome sizes and gene numbers by different mechanisms.</title>
        <authorList>
            <person name="Ali S.S."/>
            <person name="Shao J."/>
            <person name="Lary D.J."/>
            <person name="Kronmiller B."/>
            <person name="Shen D."/>
            <person name="Strem M.D."/>
            <person name="Amoako-Attah I."/>
            <person name="Akrofi A.Y."/>
            <person name="Begoude B.A."/>
            <person name="Ten Hoopen G.M."/>
            <person name="Coulibaly K."/>
            <person name="Kebe B.I."/>
            <person name="Melnick R.L."/>
            <person name="Guiltinan M.J."/>
            <person name="Tyler B.M."/>
            <person name="Meinhardt L.W."/>
            <person name="Bailey B.A."/>
        </authorList>
    </citation>
    <scope>NUCLEOTIDE SEQUENCE [LARGE SCALE GENOMIC DNA]</scope>
    <source>
        <strain evidence="3">sbr112.9</strain>
    </source>
</reference>
<dbReference type="Proteomes" id="UP000237271">
    <property type="component" value="Unassembled WGS sequence"/>
</dbReference>
<sequence>MGKINNKKATLLFDSGAEVSILDATFARKVGCHIDENQTLECEGVGRSPYKIEGRTRLKITLAGSLVYFLDAWIGPPPTGGQDLILGMDFMVPAGIRLDLADGTICLPDEVRLQMADRRPLYGDKVEHVCWKDHYWIDVGQTAEIRLRDQTSSQYKLWVTRGDRWVSTITVGPGKTRYLQVPNATTDEISEAGTNEQITEPMVERPEYVTPTAILPRPVKAIHNVKIAGNGDASPPSIECTSDQGKIDPANSNNLRTKAAAYIGDPTMDDE</sequence>
<evidence type="ECO:0000313" key="3">
    <source>
        <dbReference type="Proteomes" id="UP000237271"/>
    </source>
</evidence>
<dbReference type="Gene3D" id="2.40.70.10">
    <property type="entry name" value="Acid Proteases"/>
    <property type="match status" value="1"/>
</dbReference>
<protein>
    <recommendedName>
        <fullName evidence="4">Peptidase A2 domain-containing protein</fullName>
    </recommendedName>
</protein>
<evidence type="ECO:0008006" key="4">
    <source>
        <dbReference type="Google" id="ProtNLM"/>
    </source>
</evidence>